<evidence type="ECO:0000313" key="1">
    <source>
        <dbReference type="EMBL" id="QWY84588.1"/>
    </source>
</evidence>
<keyword evidence="2" id="KW-1185">Reference proteome</keyword>
<dbReference type="RefSeq" id="YP_010754403.1">
    <property type="nucleotide sequence ID" value="NC_073460.1"/>
</dbReference>
<evidence type="ECO:0000313" key="2">
    <source>
        <dbReference type="Proteomes" id="UP000693692"/>
    </source>
</evidence>
<protein>
    <submittedName>
        <fullName evidence="1">Major capsid protein</fullName>
    </submittedName>
</protein>
<dbReference type="EMBL" id="MZ150789">
    <property type="protein sequence ID" value="QWY84588.1"/>
    <property type="molecule type" value="Genomic_DNA"/>
</dbReference>
<reference evidence="1" key="1">
    <citation type="submission" date="2021-05" db="EMBL/GenBank/DDBJ databases">
        <authorList>
            <person name="Brink J."/>
            <person name="Busse A.L."/>
            <person name="Crowley H.J."/>
            <person name="Hall C.J."/>
            <person name="Hetherington P."/>
            <person name="Hovde T.M."/>
            <person name="Johnson J.A."/>
            <person name="Karch K.E."/>
            <person name="Krueger C.J."/>
            <person name="Lundberg T.J."/>
            <person name="Madla Sanchez I."/>
            <person name="Mathiesen C."/>
            <person name="Moore L.J."/>
            <person name="Nordberg R.J."/>
            <person name="Petersen I.M."/>
            <person name="Piton K.L."/>
            <person name="Rozycki S.T."/>
            <person name="Rutten E."/>
            <person name="Samuelson I.O."/>
            <person name="Sarkilahti S.K."/>
            <person name="Schubert K.A."/>
            <person name="Stamness T.F."/>
            <person name="Tinman A.J."/>
            <person name="Tutterrow P.B."/>
            <person name="Wanzek N.C."/>
            <person name="Wheeler C.D."/>
            <person name="Spring A.M."/>
            <person name="Klyczek K."/>
            <person name="Garlena R.A."/>
            <person name="Russell D.A."/>
            <person name="Pope W.H."/>
            <person name="Jacobs-Sera D."/>
            <person name="Hatfull G.F."/>
        </authorList>
    </citation>
    <scope>NUCLEOTIDE SEQUENCE</scope>
</reference>
<name>A0A8F3EAH9_9CAUD</name>
<proteinExistence type="predicted"/>
<dbReference type="KEGG" id="vg:80018994"/>
<accession>A0A8F3EAH9</accession>
<sequence>MAITLFNPTQAARATLSSLRYLTNLPRTVRQDFSNEFVAGRGQTVNVLGPISAGTAKVYTPANRAARDAIQFNDITQAWFPVTLDRQVYNAVRLPDDFATFTLEDMTRQVLRPQAESVVDALAAPLIAQMTAIVTDSSIPAVAPDGSNIRQVLIKARQVLNERKIPAADRWFAVGSDIEAAILSDSLLQKVNESGSSEVLRNATIGRLFGFTIVADPTLPSDFGVAYHRDAFAHVTRPSRQPDGAAFSAAVAQDGYALRWIQHYNPLQLEDQSVVDTFFGATTLDADRAVSVTLAP</sequence>
<dbReference type="Proteomes" id="UP000693692">
    <property type="component" value="Segment"/>
</dbReference>
<gene>
    <name evidence="1" type="primary">6</name>
    <name evidence="1" type="ORF">SEA_FOOTLOOSE_6</name>
</gene>
<dbReference type="GeneID" id="80018994"/>
<organism evidence="1 2">
    <name type="scientific">Microbacterium phage Footloose</name>
    <dbReference type="NCBI Taxonomy" id="2836048"/>
    <lineage>
        <taxon>Viruses</taxon>
        <taxon>Duplodnaviria</taxon>
        <taxon>Heunggongvirae</taxon>
        <taxon>Uroviricota</taxon>
        <taxon>Caudoviricetes</taxon>
        <taxon>Footloosevirus</taxon>
        <taxon>Footloosevirus footloose</taxon>
    </lineage>
</organism>